<dbReference type="AlphaFoldDB" id="A0A433Q6Y8"/>
<comment type="caution">
    <text evidence="1">The sequence shown here is derived from an EMBL/GenBank/DDBJ whole genome shotgun (WGS) entry which is preliminary data.</text>
</comment>
<dbReference type="Proteomes" id="UP000274822">
    <property type="component" value="Unassembled WGS sequence"/>
</dbReference>
<organism evidence="1 2">
    <name type="scientific">Jimgerdemannia flammicorona</name>
    <dbReference type="NCBI Taxonomy" id="994334"/>
    <lineage>
        <taxon>Eukaryota</taxon>
        <taxon>Fungi</taxon>
        <taxon>Fungi incertae sedis</taxon>
        <taxon>Mucoromycota</taxon>
        <taxon>Mucoromycotina</taxon>
        <taxon>Endogonomycetes</taxon>
        <taxon>Endogonales</taxon>
        <taxon>Endogonaceae</taxon>
        <taxon>Jimgerdemannia</taxon>
    </lineage>
</organism>
<reference evidence="1 2" key="1">
    <citation type="journal article" date="2018" name="New Phytol.">
        <title>Phylogenomics of Endogonaceae and evolution of mycorrhizas within Mucoromycota.</title>
        <authorList>
            <person name="Chang Y."/>
            <person name="Desiro A."/>
            <person name="Na H."/>
            <person name="Sandor L."/>
            <person name="Lipzen A."/>
            <person name="Clum A."/>
            <person name="Barry K."/>
            <person name="Grigoriev I.V."/>
            <person name="Martin F.M."/>
            <person name="Stajich J.E."/>
            <person name="Smith M.E."/>
            <person name="Bonito G."/>
            <person name="Spatafora J.W."/>
        </authorList>
    </citation>
    <scope>NUCLEOTIDE SEQUENCE [LARGE SCALE GENOMIC DNA]</scope>
    <source>
        <strain evidence="1 2">AD002</strain>
    </source>
</reference>
<proteinExistence type="predicted"/>
<gene>
    <name evidence="1" type="ORF">BC938DRAFT_471965</name>
</gene>
<evidence type="ECO:0000313" key="2">
    <source>
        <dbReference type="Proteomes" id="UP000274822"/>
    </source>
</evidence>
<accession>A0A433Q6Y8</accession>
<protein>
    <submittedName>
        <fullName evidence="1">Uncharacterized protein</fullName>
    </submittedName>
</protein>
<name>A0A433Q6Y8_9FUNG</name>
<evidence type="ECO:0000313" key="1">
    <source>
        <dbReference type="EMBL" id="RUS25558.1"/>
    </source>
</evidence>
<sequence>MVTKQATPTHAGKSCVGRRIDVKVSVLLDPQPPYAHHLVPTLKNVPLSMSTLVSAFRSKNRSIVTSIVLAFS</sequence>
<keyword evidence="2" id="KW-1185">Reference proteome</keyword>
<dbReference type="EMBL" id="RBNJ01012666">
    <property type="protein sequence ID" value="RUS25558.1"/>
    <property type="molecule type" value="Genomic_DNA"/>
</dbReference>